<dbReference type="Proteomes" id="UP001501337">
    <property type="component" value="Unassembled WGS sequence"/>
</dbReference>
<name>A0ABP7NGF9_9GAMM</name>
<feature type="compositionally biased region" description="Polar residues" evidence="1">
    <location>
        <begin position="64"/>
        <end position="80"/>
    </location>
</feature>
<gene>
    <name evidence="2" type="ORF">GCM10022278_01820</name>
</gene>
<sequence length="298" mass="33322">MQTLSTAWMRKHRTSLLVAATVAILALSLYVVRSLEFPAKRGSQSSSTFLPPPAAASTSAASSRVDSQLSPPESQATAQAESHAESLSQLLTQLLLDYQSHELDLDEKRSVQAFLRDISDSQEGRALITRLFFSSDDTRVASAMYDLILDADLKDPALIVTLVERDHTEFHIDYKMRLVDLIADLNTSQHSPYNVDIEDFLAAMSVHPDKSLRSAALGQWAWYVSRHKGILPVLDSYLFNHARQTREEIYEIIELDALTDAAEEREVANALGALVYADYLKIDDEELKRVQSLISQLQ</sequence>
<evidence type="ECO:0000313" key="3">
    <source>
        <dbReference type="Proteomes" id="UP001501337"/>
    </source>
</evidence>
<proteinExistence type="predicted"/>
<accession>A0ABP7NGF9</accession>
<feature type="compositionally biased region" description="Low complexity" evidence="1">
    <location>
        <begin position="45"/>
        <end position="63"/>
    </location>
</feature>
<dbReference type="EMBL" id="BAABBO010000001">
    <property type="protein sequence ID" value="GAA3946280.1"/>
    <property type="molecule type" value="Genomic_DNA"/>
</dbReference>
<evidence type="ECO:0000256" key="1">
    <source>
        <dbReference type="SAM" id="MobiDB-lite"/>
    </source>
</evidence>
<reference evidence="3" key="1">
    <citation type="journal article" date="2019" name="Int. J. Syst. Evol. Microbiol.">
        <title>The Global Catalogue of Microorganisms (GCM) 10K type strain sequencing project: providing services to taxonomists for standard genome sequencing and annotation.</title>
        <authorList>
            <consortium name="The Broad Institute Genomics Platform"/>
            <consortium name="The Broad Institute Genome Sequencing Center for Infectious Disease"/>
            <person name="Wu L."/>
            <person name="Ma J."/>
        </authorList>
    </citation>
    <scope>NUCLEOTIDE SEQUENCE [LARGE SCALE GENOMIC DNA]</scope>
    <source>
        <strain evidence="3">JCM 17555</strain>
    </source>
</reference>
<evidence type="ECO:0008006" key="4">
    <source>
        <dbReference type="Google" id="ProtNLM"/>
    </source>
</evidence>
<keyword evidence="3" id="KW-1185">Reference proteome</keyword>
<protein>
    <recommendedName>
        <fullName evidence="4">HEAT repeat domain-containing protein</fullName>
    </recommendedName>
</protein>
<organism evidence="2 3">
    <name type="scientific">Allohahella marinimesophila</name>
    <dbReference type="NCBI Taxonomy" id="1054972"/>
    <lineage>
        <taxon>Bacteria</taxon>
        <taxon>Pseudomonadati</taxon>
        <taxon>Pseudomonadota</taxon>
        <taxon>Gammaproteobacteria</taxon>
        <taxon>Oceanospirillales</taxon>
        <taxon>Hahellaceae</taxon>
        <taxon>Allohahella</taxon>
    </lineage>
</organism>
<evidence type="ECO:0000313" key="2">
    <source>
        <dbReference type="EMBL" id="GAA3946280.1"/>
    </source>
</evidence>
<comment type="caution">
    <text evidence="2">The sequence shown here is derived from an EMBL/GenBank/DDBJ whole genome shotgun (WGS) entry which is preliminary data.</text>
</comment>
<feature type="region of interest" description="Disordered" evidence="1">
    <location>
        <begin position="42"/>
        <end position="82"/>
    </location>
</feature>